<dbReference type="PANTHER" id="PTHR21685">
    <property type="entry name" value="TON-B BOX DOMAIN"/>
    <property type="match status" value="1"/>
</dbReference>
<protein>
    <submittedName>
        <fullName evidence="9">Taperin</fullName>
    </submittedName>
</protein>
<dbReference type="InterPro" id="IPR026671">
    <property type="entry name" value="PPP1R18/Tprn"/>
</dbReference>
<proteinExistence type="predicted"/>
<name>A0A4D9DIK6_9SAUR</name>
<feature type="transmembrane region" description="Helical" evidence="6">
    <location>
        <begin position="746"/>
        <end position="767"/>
    </location>
</feature>
<dbReference type="Proteomes" id="UP000297703">
    <property type="component" value="Unassembled WGS sequence"/>
</dbReference>
<evidence type="ECO:0000256" key="4">
    <source>
        <dbReference type="ARBA" id="ARBA00023203"/>
    </source>
</evidence>
<dbReference type="PANTHER" id="PTHR21685:SF0">
    <property type="entry name" value="PHOSTENSIN"/>
    <property type="match status" value="1"/>
</dbReference>
<organism evidence="9 10">
    <name type="scientific">Platysternon megacephalum</name>
    <name type="common">big-headed turtle</name>
    <dbReference type="NCBI Taxonomy" id="55544"/>
    <lineage>
        <taxon>Eukaryota</taxon>
        <taxon>Metazoa</taxon>
        <taxon>Chordata</taxon>
        <taxon>Craniata</taxon>
        <taxon>Vertebrata</taxon>
        <taxon>Euteleostomi</taxon>
        <taxon>Archelosauria</taxon>
        <taxon>Testudinata</taxon>
        <taxon>Testudines</taxon>
        <taxon>Cryptodira</taxon>
        <taxon>Durocryptodira</taxon>
        <taxon>Testudinoidea</taxon>
        <taxon>Platysternidae</taxon>
        <taxon>Platysternon</taxon>
    </lineage>
</organism>
<feature type="region of interest" description="Disordered" evidence="5">
    <location>
        <begin position="1"/>
        <end position="125"/>
    </location>
</feature>
<feature type="region of interest" description="Disordered" evidence="5">
    <location>
        <begin position="492"/>
        <end position="624"/>
    </location>
</feature>
<dbReference type="InterPro" id="IPR025903">
    <property type="entry name" value="Phostensin/Taperin_N_dom"/>
</dbReference>
<keyword evidence="6" id="KW-0812">Transmembrane</keyword>
<evidence type="ECO:0000256" key="6">
    <source>
        <dbReference type="SAM" id="Phobius"/>
    </source>
</evidence>
<keyword evidence="6" id="KW-1133">Transmembrane helix</keyword>
<comment type="subcellular location">
    <subcellularLocation>
        <location evidence="1">Cytoplasm</location>
    </subcellularLocation>
</comment>
<dbReference type="GO" id="GO:0005737">
    <property type="term" value="C:cytoplasm"/>
    <property type="evidence" value="ECO:0007669"/>
    <property type="project" value="UniProtKB-SubCell"/>
</dbReference>
<accession>A0A4D9DIK6</accession>
<dbReference type="Pfam" id="PF13914">
    <property type="entry name" value="Phostensin"/>
    <property type="match status" value="1"/>
</dbReference>
<feature type="region of interest" description="Disordered" evidence="5">
    <location>
        <begin position="210"/>
        <end position="474"/>
    </location>
</feature>
<feature type="compositionally biased region" description="Basic and acidic residues" evidence="5">
    <location>
        <begin position="16"/>
        <end position="51"/>
    </location>
</feature>
<reference evidence="9 10" key="1">
    <citation type="submission" date="2019-04" db="EMBL/GenBank/DDBJ databases">
        <title>Draft genome of the big-headed turtle Platysternon megacephalum.</title>
        <authorList>
            <person name="Gong S."/>
        </authorList>
    </citation>
    <scope>NUCLEOTIDE SEQUENCE [LARGE SCALE GENOMIC DNA]</scope>
    <source>
        <strain evidence="9">DO16091913</strain>
        <tissue evidence="9">Muscle</tissue>
    </source>
</reference>
<comment type="caution">
    <text evidence="9">The sequence shown here is derived from an EMBL/GenBank/DDBJ whole genome shotgun (WGS) entry which is preliminary data.</text>
</comment>
<keyword evidence="4" id="KW-0009">Actin-binding</keyword>
<dbReference type="GO" id="GO:0003779">
    <property type="term" value="F:actin binding"/>
    <property type="evidence" value="ECO:0007669"/>
    <property type="project" value="UniProtKB-KW"/>
</dbReference>
<feature type="domain" description="Phostensin/Taperin PP1-binding" evidence="7">
    <location>
        <begin position="581"/>
        <end position="658"/>
    </location>
</feature>
<evidence type="ECO:0000256" key="2">
    <source>
        <dbReference type="ARBA" id="ARBA00022490"/>
    </source>
</evidence>
<dbReference type="InterPro" id="IPR025907">
    <property type="entry name" value="Phostensin/Taperin_PP1-bd_dom"/>
</dbReference>
<feature type="compositionally biased region" description="Basic and acidic residues" evidence="5">
    <location>
        <begin position="456"/>
        <end position="466"/>
    </location>
</feature>
<reference evidence="9 10" key="2">
    <citation type="submission" date="2019-04" db="EMBL/GenBank/DDBJ databases">
        <title>The genome sequence of big-headed turtle.</title>
        <authorList>
            <person name="Gong S."/>
        </authorList>
    </citation>
    <scope>NUCLEOTIDE SEQUENCE [LARGE SCALE GENOMIC DNA]</scope>
    <source>
        <strain evidence="9">DO16091913</strain>
        <tissue evidence="9">Muscle</tissue>
    </source>
</reference>
<dbReference type="AlphaFoldDB" id="A0A4D9DIK6"/>
<keyword evidence="6" id="KW-0472">Membrane</keyword>
<gene>
    <name evidence="9" type="ORF">DR999_PMT21475</name>
</gene>
<feature type="compositionally biased region" description="Low complexity" evidence="5">
    <location>
        <begin position="516"/>
        <end position="554"/>
    </location>
</feature>
<feature type="compositionally biased region" description="Low complexity" evidence="5">
    <location>
        <begin position="499"/>
        <end position="509"/>
    </location>
</feature>
<dbReference type="Pfam" id="PF13916">
    <property type="entry name" value="Phostensin_N"/>
    <property type="match status" value="1"/>
</dbReference>
<dbReference type="GO" id="GO:0019902">
    <property type="term" value="F:phosphatase binding"/>
    <property type="evidence" value="ECO:0007669"/>
    <property type="project" value="InterPro"/>
</dbReference>
<feature type="transmembrane region" description="Helical" evidence="6">
    <location>
        <begin position="718"/>
        <end position="740"/>
    </location>
</feature>
<evidence type="ECO:0000313" key="10">
    <source>
        <dbReference type="Proteomes" id="UP000297703"/>
    </source>
</evidence>
<dbReference type="OrthoDB" id="9945184at2759"/>
<feature type="compositionally biased region" description="Basic and acidic residues" evidence="5">
    <location>
        <begin position="404"/>
        <end position="415"/>
    </location>
</feature>
<evidence type="ECO:0000256" key="3">
    <source>
        <dbReference type="ARBA" id="ARBA00022553"/>
    </source>
</evidence>
<dbReference type="STRING" id="55544.A0A4D9DIK6"/>
<feature type="compositionally biased region" description="Pro residues" evidence="5">
    <location>
        <begin position="284"/>
        <end position="300"/>
    </location>
</feature>
<keyword evidence="10" id="KW-1185">Reference proteome</keyword>
<dbReference type="EMBL" id="QXTE01000598">
    <property type="protein sequence ID" value="TFJ96718.1"/>
    <property type="molecule type" value="Genomic_DNA"/>
</dbReference>
<keyword evidence="3" id="KW-0597">Phosphoprotein</keyword>
<keyword evidence="2" id="KW-0963">Cytoplasm</keyword>
<evidence type="ECO:0000256" key="1">
    <source>
        <dbReference type="ARBA" id="ARBA00004496"/>
    </source>
</evidence>
<evidence type="ECO:0000259" key="8">
    <source>
        <dbReference type="Pfam" id="PF13916"/>
    </source>
</evidence>
<evidence type="ECO:0000313" key="9">
    <source>
        <dbReference type="EMBL" id="TFJ96718.1"/>
    </source>
</evidence>
<evidence type="ECO:0000256" key="5">
    <source>
        <dbReference type="SAM" id="MobiDB-lite"/>
    </source>
</evidence>
<evidence type="ECO:0000259" key="7">
    <source>
        <dbReference type="Pfam" id="PF13914"/>
    </source>
</evidence>
<sequence length="808" mass="86176">MASAPAPALPEWKLQLLERKRKEEEEARRREREQQDRMAKMPAWKREIIERRRAKQGSGASFSDPEGGGGGAGPPSAVAGPPDPGMGQEESTVLQEKIGPVHQNPFIQLEKRRKETAAPEAEAASAKAKQLMELYGQRPGVRTLRADNVIIIESVPGAAPPGAERRGEAKSGSVESLNELLARRGGSVTEIRAGEVFIVKSALSRSVEDLNSFGQSRGEADCRPGLPEQRRGRVSKLLSRFGQENPPPRPLRSLSTENLADGSYERPLAARKPPGSAQHRSGTPSPPRDLPGLAPSPPPFTVASYRSQFEARSEAWPESPPRRSPTGKAWGREAASPERGARCDVGSPGTMVPGSRSREANSPDRGAWHCGSTLAMVPGPQGKEAASPERGTRGDGSAMVPRPRGREAASPERGARPGGGALAVGPGLQATEAASPERRDGGGGGLGAVMPGRDITSPDRGGRGDNGDASASGLPVDTILDAEAQAKAVASLRLHSRNSFVVVPRRAAASPPPDPGSARQETSTSPPKAAAAPASTSSSSSPSREQLPLPASAEEPAEGEAMRRGGRGPRELGGPSTLPHPAVQRRSGNTITINPRKAPVPAVENGVEGEGGPTGPEKAAGAPLKKRYPTAEEIQVIGGYLSLSKSCLAKNDPHRKKVPARSSLPPSLALLRSSFPRSLSFSLLRALTFHSPSSRHFYPFFHSFFLSLPLFRSRPLSAVSFFLFLSVSHSFNFYSFFFLLSFIPPLSFSLLCSFVHPFLHSLFLLLLSHFPLPLFIPHCFSSPHSFSSFFRCLTQGSTWGRQTQAWGC</sequence>
<feature type="domain" description="Phostensin/Taperin N-terminal" evidence="8">
    <location>
        <begin position="34"/>
        <end position="138"/>
    </location>
</feature>